<dbReference type="Pfam" id="PF11383">
    <property type="entry name" value="DUF3187"/>
    <property type="match status" value="1"/>
</dbReference>
<gene>
    <name evidence="2" type="ORF">MNBD_DELTA04-1323</name>
</gene>
<name>A0A3B0V494_9ZZZZ</name>
<evidence type="ECO:0000256" key="1">
    <source>
        <dbReference type="SAM" id="MobiDB-lite"/>
    </source>
</evidence>
<dbReference type="InterPro" id="IPR011250">
    <property type="entry name" value="OMP/PagP_B-barrel"/>
</dbReference>
<dbReference type="EMBL" id="UOEY01000049">
    <property type="protein sequence ID" value="VAW37771.1"/>
    <property type="molecule type" value="Genomic_DNA"/>
</dbReference>
<sequence length="298" mass="30917">MKQRKSVARFAAAALILGSALAAAAGPALAGENSTRLSVAYYLATGDYGLDTDTDTEYVPVSLDYYQGPWSFNLTVPYVRISGFGTVTMGPSGPIQVSHTPGGGMFGASGAGSSPMGRRTTATTTTTTSSTSTLTKVTESGLGDVTAAVGYSFLPAAADGLLIEVNGRVKFPTADENKGLGTGEFDYSAQVDLSKPFGALTPFVTAGYTITGDSDRIDYNNVFYSSIGATYSLTDAVSVKASYDYRQKATDDADNAEEASVSLSWLMNDTWSATVSGSTGFTNASPDWSGGLEVAMSF</sequence>
<proteinExistence type="predicted"/>
<feature type="region of interest" description="Disordered" evidence="1">
    <location>
        <begin position="110"/>
        <end position="132"/>
    </location>
</feature>
<dbReference type="SUPFAM" id="SSF56925">
    <property type="entry name" value="OMPA-like"/>
    <property type="match status" value="1"/>
</dbReference>
<organism evidence="2">
    <name type="scientific">hydrothermal vent metagenome</name>
    <dbReference type="NCBI Taxonomy" id="652676"/>
    <lineage>
        <taxon>unclassified sequences</taxon>
        <taxon>metagenomes</taxon>
        <taxon>ecological metagenomes</taxon>
    </lineage>
</organism>
<evidence type="ECO:0000313" key="2">
    <source>
        <dbReference type="EMBL" id="VAW37771.1"/>
    </source>
</evidence>
<dbReference type="Gene3D" id="2.40.160.20">
    <property type="match status" value="1"/>
</dbReference>
<dbReference type="AlphaFoldDB" id="A0A3B0V494"/>
<accession>A0A3B0V494</accession>
<protein>
    <submittedName>
        <fullName evidence="2">Uncharacterized protein</fullName>
    </submittedName>
</protein>
<feature type="compositionally biased region" description="Low complexity" evidence="1">
    <location>
        <begin position="111"/>
        <end position="132"/>
    </location>
</feature>
<reference evidence="2" key="1">
    <citation type="submission" date="2018-06" db="EMBL/GenBank/DDBJ databases">
        <authorList>
            <person name="Zhirakovskaya E."/>
        </authorList>
    </citation>
    <scope>NUCLEOTIDE SEQUENCE</scope>
</reference>
<dbReference type="InterPro" id="IPR021523">
    <property type="entry name" value="DUF3187"/>
</dbReference>